<sequence length="355" mass="40664">MGTMIRKEGMKPYFILLSLLAFMMIILPPLKVQAAESIVIRSLNLTFKSQFGDEEILMPEITTTTSGVTIQDTLWKRDISKWKAASNERVSVILTSDTMIFAESYNRSELKVTGAKFVSAKALDNNTLEVKVDYVPVVKLGKTAKAGWSDSKKTKAVWKKVEFATGYQVALYADDKLKKRISVQTNIADLSELMDKNAVYYYEVRAIGFTADDRKYMKEGDYVTSDDTIMEYEGDTTGAWKGNTYKQEDGGVPRNSWKQILNDWYYFDGNGTRQTGWLKSGQRWYYLNPADGKLMTGWQQIDGKWYYLNTQGGEMMTGWVEIQPKIWYYFHLDGSMAYHTNIGQYWVDASGKWIS</sequence>
<proteinExistence type="predicted"/>
<keyword evidence="1" id="KW-0677">Repeat</keyword>
<feature type="repeat" description="Cell wall-binding" evidence="2">
    <location>
        <begin position="254"/>
        <end position="273"/>
    </location>
</feature>
<reference evidence="3" key="1">
    <citation type="submission" date="2022-11" db="EMBL/GenBank/DDBJ databases">
        <title>Lacrimispora xylanolytica sy1, complete genome.</title>
        <authorList>
            <person name="Choi S."/>
        </authorList>
    </citation>
    <scope>NUCLEOTIDE SEQUENCE</scope>
    <source>
        <strain evidence="3">Sy1</strain>
    </source>
</reference>
<dbReference type="Gene3D" id="2.10.270.10">
    <property type="entry name" value="Cholin Binding"/>
    <property type="match status" value="1"/>
</dbReference>
<keyword evidence="4" id="KW-1185">Reference proteome</keyword>
<name>A0ABY7AFZ0_9FIRM</name>
<feature type="repeat" description="Cell wall-binding" evidence="2">
    <location>
        <begin position="316"/>
        <end position="336"/>
    </location>
</feature>
<dbReference type="EMBL" id="CP113524">
    <property type="protein sequence ID" value="WAJ24749.1"/>
    <property type="molecule type" value="Genomic_DNA"/>
</dbReference>
<accession>A0ABY7AFZ0</accession>
<dbReference type="RefSeq" id="WP_268115739.1">
    <property type="nucleotide sequence ID" value="NZ_CP113524.1"/>
</dbReference>
<dbReference type="PROSITE" id="PS51170">
    <property type="entry name" value="CW"/>
    <property type="match status" value="3"/>
</dbReference>
<evidence type="ECO:0000313" key="3">
    <source>
        <dbReference type="EMBL" id="WAJ24749.1"/>
    </source>
</evidence>
<evidence type="ECO:0000256" key="1">
    <source>
        <dbReference type="ARBA" id="ARBA00022737"/>
    </source>
</evidence>
<dbReference type="SUPFAM" id="SSF69360">
    <property type="entry name" value="Cell wall binding repeat"/>
    <property type="match status" value="1"/>
</dbReference>
<protein>
    <submittedName>
        <fullName evidence="3">N-acetylmuramoyl-L-alanine amidase family protein</fullName>
    </submittedName>
</protein>
<dbReference type="Pfam" id="PF01473">
    <property type="entry name" value="Choline_bind_1"/>
    <property type="match status" value="2"/>
</dbReference>
<dbReference type="Proteomes" id="UP001163115">
    <property type="component" value="Chromosome"/>
</dbReference>
<dbReference type="Pfam" id="PF19127">
    <property type="entry name" value="Choline_bind_3"/>
    <property type="match status" value="1"/>
</dbReference>
<dbReference type="InterPro" id="IPR018337">
    <property type="entry name" value="Cell_wall/Cho-bd_repeat"/>
</dbReference>
<evidence type="ECO:0000313" key="4">
    <source>
        <dbReference type="Proteomes" id="UP001163115"/>
    </source>
</evidence>
<gene>
    <name evidence="3" type="ORF">OW255_04315</name>
</gene>
<organism evidence="3 4">
    <name type="scientific">Lacrimispora xylanolytica</name>
    <dbReference type="NCBI Taxonomy" id="29375"/>
    <lineage>
        <taxon>Bacteria</taxon>
        <taxon>Bacillati</taxon>
        <taxon>Bacillota</taxon>
        <taxon>Clostridia</taxon>
        <taxon>Lachnospirales</taxon>
        <taxon>Lachnospiraceae</taxon>
        <taxon>Lacrimispora</taxon>
    </lineage>
</organism>
<feature type="repeat" description="Cell wall-binding" evidence="2">
    <location>
        <begin position="295"/>
        <end position="314"/>
    </location>
</feature>
<evidence type="ECO:0000256" key="2">
    <source>
        <dbReference type="PROSITE-ProRule" id="PRU00591"/>
    </source>
</evidence>